<evidence type="ECO:0000313" key="2">
    <source>
        <dbReference type="Proteomes" id="UP001150217"/>
    </source>
</evidence>
<sequence length="275" mass="31390">LTDSDHRVMACFVDEADDEGFRQATREMTELILQAQEATAWKKKEKQHRRGAFPALARGISYGKGQPEPMRLGGDRQDVMEDLLAHPCFRRVAGFQSAALSTWFPCCYREALYRKRQLNQLRPKLLPNFDNSVYSCMTVNFGPQTWTYIHTDSKNDPCLPCAVTSGGNYSWKLGGHMVLWDFGIILEFPPGTTILLSSAFLRHSNIPVLKGETRVSVTQYSAGSIRRWLEYGGRTEEAFKVQDPEAYTREMEKRASRWKEALDMYSTIEELKAGQ</sequence>
<proteinExistence type="predicted"/>
<evidence type="ECO:0000313" key="1">
    <source>
        <dbReference type="EMBL" id="KAJ4473241.1"/>
    </source>
</evidence>
<organism evidence="1 2">
    <name type="scientific">Lentinula lateritia</name>
    <dbReference type="NCBI Taxonomy" id="40482"/>
    <lineage>
        <taxon>Eukaryota</taxon>
        <taxon>Fungi</taxon>
        <taxon>Dikarya</taxon>
        <taxon>Basidiomycota</taxon>
        <taxon>Agaricomycotina</taxon>
        <taxon>Agaricomycetes</taxon>
        <taxon>Agaricomycetidae</taxon>
        <taxon>Agaricales</taxon>
        <taxon>Marasmiineae</taxon>
        <taxon>Omphalotaceae</taxon>
        <taxon>Lentinula</taxon>
    </lineage>
</organism>
<dbReference type="EMBL" id="JANVFT010000081">
    <property type="protein sequence ID" value="KAJ4473241.1"/>
    <property type="molecule type" value="Genomic_DNA"/>
</dbReference>
<dbReference type="Proteomes" id="UP001150217">
    <property type="component" value="Unassembled WGS sequence"/>
</dbReference>
<dbReference type="Gene3D" id="3.60.130.30">
    <property type="match status" value="1"/>
</dbReference>
<protein>
    <submittedName>
        <fullName evidence="1">Uncharacterized protein</fullName>
    </submittedName>
</protein>
<name>A0ABQ8V6B3_9AGAR</name>
<feature type="non-terminal residue" evidence="1">
    <location>
        <position position="1"/>
    </location>
</feature>
<keyword evidence="2" id="KW-1185">Reference proteome</keyword>
<gene>
    <name evidence="1" type="ORF">C8R41DRAFT_775790</name>
</gene>
<comment type="caution">
    <text evidence="1">The sequence shown here is derived from an EMBL/GenBank/DDBJ whole genome shotgun (WGS) entry which is preliminary data.</text>
</comment>
<reference evidence="1" key="1">
    <citation type="submission" date="2022-08" db="EMBL/GenBank/DDBJ databases">
        <title>A Global Phylogenomic Analysis of the Shiitake Genus Lentinula.</title>
        <authorList>
            <consortium name="DOE Joint Genome Institute"/>
            <person name="Sierra-Patev S."/>
            <person name="Min B."/>
            <person name="Naranjo-Ortiz M."/>
            <person name="Looney B."/>
            <person name="Konkel Z."/>
            <person name="Slot J.C."/>
            <person name="Sakamoto Y."/>
            <person name="Steenwyk J.L."/>
            <person name="Rokas A."/>
            <person name="Carro J."/>
            <person name="Camarero S."/>
            <person name="Ferreira P."/>
            <person name="Molpeceres G."/>
            <person name="Ruiz-Duenas F.J."/>
            <person name="Serrano A."/>
            <person name="Henrissat B."/>
            <person name="Drula E."/>
            <person name="Hughes K.W."/>
            <person name="Mata J.L."/>
            <person name="Ishikawa N.K."/>
            <person name="Vargas-Isla R."/>
            <person name="Ushijima S."/>
            <person name="Smith C.A."/>
            <person name="Ahrendt S."/>
            <person name="Andreopoulos W."/>
            <person name="He G."/>
            <person name="Labutti K."/>
            <person name="Lipzen A."/>
            <person name="Ng V."/>
            <person name="Riley R."/>
            <person name="Sandor L."/>
            <person name="Barry K."/>
            <person name="Martinez A.T."/>
            <person name="Xiao Y."/>
            <person name="Gibbons J.G."/>
            <person name="Terashima K."/>
            <person name="Grigoriev I.V."/>
            <person name="Hibbett D.S."/>
        </authorList>
    </citation>
    <scope>NUCLEOTIDE SEQUENCE</scope>
    <source>
        <strain evidence="1">RHP3577 ss4</strain>
    </source>
</reference>
<accession>A0ABQ8V6B3</accession>